<reference evidence="1 2" key="1">
    <citation type="submission" date="2024-02" db="EMBL/GenBank/DDBJ databases">
        <title>Roseovarius strain W115 nov., isolated from a marine algae.</title>
        <authorList>
            <person name="Lee M.W."/>
            <person name="Lee J.K."/>
            <person name="Kim J.M."/>
            <person name="Choi D.G."/>
            <person name="Baek J.H."/>
            <person name="Bayburt H."/>
            <person name="Jung J.J."/>
            <person name="Han D.M."/>
            <person name="Jeon C.O."/>
        </authorList>
    </citation>
    <scope>NUCLEOTIDE SEQUENCE [LARGE SCALE GENOMIC DNA]</scope>
    <source>
        <strain evidence="1 2">W115</strain>
    </source>
</reference>
<protein>
    <submittedName>
        <fullName evidence="1">Translocase</fullName>
    </submittedName>
</protein>
<accession>A0ABZ2TJ66</accession>
<name>A0ABZ2TJ66_9RHOB</name>
<proteinExistence type="predicted"/>
<gene>
    <name evidence="1" type="ORF">RZS32_008065</name>
</gene>
<keyword evidence="2" id="KW-1185">Reference proteome</keyword>
<dbReference type="EMBL" id="CP146606">
    <property type="protein sequence ID" value="WYK19790.1"/>
    <property type="molecule type" value="Genomic_DNA"/>
</dbReference>
<organism evidence="1 2">
    <name type="scientific">Roseovarius rhodophyticola</name>
    <dbReference type="NCBI Taxonomy" id="3080827"/>
    <lineage>
        <taxon>Bacteria</taxon>
        <taxon>Pseudomonadati</taxon>
        <taxon>Pseudomonadota</taxon>
        <taxon>Alphaproteobacteria</taxon>
        <taxon>Rhodobacterales</taxon>
        <taxon>Roseobacteraceae</taxon>
        <taxon>Roseovarius</taxon>
    </lineage>
</organism>
<dbReference type="RefSeq" id="WP_317056491.1">
    <property type="nucleotide sequence ID" value="NZ_CP146606.1"/>
</dbReference>
<sequence length="370" mass="39239">MWEAVMKLSFGPKRLAMTSGVLICALGTGYVMQNVLVGGENQTRSGVAVASVSSNAFPVGLETKRDFVEAAEHFQNDTQAASDTDALAFSDKAVDIEDVQVGEVILTSALPAAPVAAADPIVLPSEPVKVVASSEVPISDLPVEEKAPAFTCEIELTAAPGDAAMAVLALEASCMTNERFTLHHSGMMISGVTDENGEWRAKVPALAENALFIAAFANGEGAVANVQISDLSAYERYVVQWKGDTDVQMHAFENGASYEDAGHVWRESSKDTSLKQTGFLTRLVEDGLVESLNAEIYTFPSKGESDTEINIEIEVGGSTCGQDLEAQAFIMSGAGSLEARDLMIAMPDCGAVGDFLVLKNLYEDLTIARN</sequence>
<evidence type="ECO:0000313" key="1">
    <source>
        <dbReference type="EMBL" id="WYK19790.1"/>
    </source>
</evidence>
<evidence type="ECO:0000313" key="2">
    <source>
        <dbReference type="Proteomes" id="UP001281305"/>
    </source>
</evidence>
<dbReference type="Proteomes" id="UP001281305">
    <property type="component" value="Chromosome"/>
</dbReference>